<dbReference type="Ensembl" id="ENSVURT00010034969.1">
    <property type="protein sequence ID" value="ENSVURP00010030714.1"/>
    <property type="gene ID" value="ENSVURG00010023486.1"/>
</dbReference>
<evidence type="ECO:0000313" key="2">
    <source>
        <dbReference type="Proteomes" id="UP000314987"/>
    </source>
</evidence>
<reference evidence="2" key="1">
    <citation type="submission" date="2018-12" db="EMBL/GenBank/DDBJ databases">
        <authorList>
            <person name="Yazar S."/>
        </authorList>
    </citation>
    <scope>NUCLEOTIDE SEQUENCE [LARGE SCALE GENOMIC DNA]</scope>
</reference>
<organism evidence="1 2">
    <name type="scientific">Vombatus ursinus</name>
    <name type="common">Common wombat</name>
    <dbReference type="NCBI Taxonomy" id="29139"/>
    <lineage>
        <taxon>Eukaryota</taxon>
        <taxon>Metazoa</taxon>
        <taxon>Chordata</taxon>
        <taxon>Craniata</taxon>
        <taxon>Vertebrata</taxon>
        <taxon>Euteleostomi</taxon>
        <taxon>Mammalia</taxon>
        <taxon>Metatheria</taxon>
        <taxon>Diprotodontia</taxon>
        <taxon>Vombatidae</taxon>
        <taxon>Vombatus</taxon>
    </lineage>
</organism>
<dbReference type="AlphaFoldDB" id="A0A4X2LYQ8"/>
<sequence>MFLSTILLYGLKLKDISYVIFALDSCFRNLAEDRSGINLKDLVQDPSL</sequence>
<dbReference type="STRING" id="29139.ENSVURP00010030714"/>
<keyword evidence="2" id="KW-1185">Reference proteome</keyword>
<proteinExistence type="predicted"/>
<name>A0A4X2LYQ8_VOMUR</name>
<dbReference type="Proteomes" id="UP000314987">
    <property type="component" value="Unassembled WGS sequence"/>
</dbReference>
<reference evidence="1" key="3">
    <citation type="submission" date="2025-09" db="UniProtKB">
        <authorList>
            <consortium name="Ensembl"/>
        </authorList>
    </citation>
    <scope>IDENTIFICATION</scope>
</reference>
<dbReference type="GeneTree" id="ENSGT00990000204895"/>
<reference evidence="1" key="2">
    <citation type="submission" date="2025-08" db="UniProtKB">
        <authorList>
            <consortium name="Ensembl"/>
        </authorList>
    </citation>
    <scope>IDENTIFICATION</scope>
</reference>
<protein>
    <submittedName>
        <fullName evidence="1">Uncharacterized protein</fullName>
    </submittedName>
</protein>
<accession>A0A4X2LYQ8</accession>
<evidence type="ECO:0000313" key="1">
    <source>
        <dbReference type="Ensembl" id="ENSVURP00010030714.1"/>
    </source>
</evidence>